<dbReference type="Pfam" id="PF08713">
    <property type="entry name" value="DNA_alkylation"/>
    <property type="match status" value="1"/>
</dbReference>
<dbReference type="Proteomes" id="UP000237822">
    <property type="component" value="Unassembled WGS sequence"/>
</dbReference>
<dbReference type="PANTHER" id="PTHR34070">
    <property type="entry name" value="ARMADILLO-TYPE FOLD"/>
    <property type="match status" value="1"/>
</dbReference>
<proteinExistence type="predicted"/>
<organism evidence="1 2">
    <name type="scientific">Knoellia remsis</name>
    <dbReference type="NCBI Taxonomy" id="407159"/>
    <lineage>
        <taxon>Bacteria</taxon>
        <taxon>Bacillati</taxon>
        <taxon>Actinomycetota</taxon>
        <taxon>Actinomycetes</taxon>
        <taxon>Micrococcales</taxon>
        <taxon>Intrasporangiaceae</taxon>
        <taxon>Knoellia</taxon>
    </lineage>
</organism>
<accession>A0A2T0UZG1</accession>
<dbReference type="Gene3D" id="1.25.10.90">
    <property type="match status" value="1"/>
</dbReference>
<dbReference type="AlphaFoldDB" id="A0A2T0UZG1"/>
<dbReference type="PANTHER" id="PTHR34070:SF1">
    <property type="entry name" value="DNA ALKYLATION REPAIR PROTEIN"/>
    <property type="match status" value="1"/>
</dbReference>
<dbReference type="InterPro" id="IPR016024">
    <property type="entry name" value="ARM-type_fold"/>
</dbReference>
<name>A0A2T0UZG1_9MICO</name>
<dbReference type="InterPro" id="IPR014825">
    <property type="entry name" value="DNA_alkylation"/>
</dbReference>
<evidence type="ECO:0000313" key="2">
    <source>
        <dbReference type="Proteomes" id="UP000237822"/>
    </source>
</evidence>
<comment type="caution">
    <text evidence="1">The sequence shown here is derived from an EMBL/GenBank/DDBJ whole genome shotgun (WGS) entry which is preliminary data.</text>
</comment>
<reference evidence="1 2" key="1">
    <citation type="submission" date="2018-03" db="EMBL/GenBank/DDBJ databases">
        <title>Genomic Encyclopedia of Archaeal and Bacterial Type Strains, Phase II (KMG-II): from individual species to whole genera.</title>
        <authorList>
            <person name="Goeker M."/>
        </authorList>
    </citation>
    <scope>NUCLEOTIDE SEQUENCE [LARGE SCALE GENOMIC DNA]</scope>
    <source>
        <strain evidence="1 2">ATCC BAA-1496</strain>
    </source>
</reference>
<dbReference type="RefSeq" id="WP_281257161.1">
    <property type="nucleotide sequence ID" value="NZ_PVTI01000002.1"/>
</dbReference>
<protein>
    <submittedName>
        <fullName evidence="1">DNA alkylation repair enzyme</fullName>
    </submittedName>
</protein>
<evidence type="ECO:0000313" key="1">
    <source>
        <dbReference type="EMBL" id="PRY63325.1"/>
    </source>
</evidence>
<sequence>MREWAERDDLWLRRSAIISQLRHRERTNTQLLEDVIVPNLGDREFFVRKAIGWALRQYARTNPAWVRDVVTRHTDSMSGLSRREALKHL</sequence>
<keyword evidence="2" id="KW-1185">Reference proteome</keyword>
<gene>
    <name evidence="1" type="ORF">BCF74_102158</name>
</gene>
<dbReference type="SUPFAM" id="SSF48371">
    <property type="entry name" value="ARM repeat"/>
    <property type="match status" value="1"/>
</dbReference>
<dbReference type="EMBL" id="PVTI01000002">
    <property type="protein sequence ID" value="PRY63325.1"/>
    <property type="molecule type" value="Genomic_DNA"/>
</dbReference>